<dbReference type="OrthoDB" id="9974724at2"/>
<name>A0A2N5DNY2_9CAUL</name>
<dbReference type="AlphaFoldDB" id="A0A2N5DNY2"/>
<gene>
    <name evidence="2" type="ORF">SGCZBJ_05325</name>
</gene>
<keyword evidence="3" id="KW-1185">Reference proteome</keyword>
<evidence type="ECO:0000313" key="2">
    <source>
        <dbReference type="EMBL" id="PLR27778.1"/>
    </source>
</evidence>
<reference evidence="2 3" key="1">
    <citation type="submission" date="2017-12" db="EMBL/GenBank/DDBJ databases">
        <title>The genome sequence of Caulobacter sp. 410.</title>
        <authorList>
            <person name="Gao J."/>
            <person name="Mao X."/>
            <person name="Sun J."/>
        </authorList>
    </citation>
    <scope>NUCLEOTIDE SEQUENCE [LARGE SCALE GENOMIC DNA]</scope>
    <source>
        <strain evidence="2 3">410</strain>
    </source>
</reference>
<feature type="chain" id="PRO_5014827263" evidence="1">
    <location>
        <begin position="22"/>
        <end position="309"/>
    </location>
</feature>
<dbReference type="EMBL" id="PJRS01000011">
    <property type="protein sequence ID" value="PLR27778.1"/>
    <property type="molecule type" value="Genomic_DNA"/>
</dbReference>
<evidence type="ECO:0000256" key="1">
    <source>
        <dbReference type="SAM" id="SignalP"/>
    </source>
</evidence>
<organism evidence="2 3">
    <name type="scientific">Caulobacter zeae</name>
    <dbReference type="NCBI Taxonomy" id="2055137"/>
    <lineage>
        <taxon>Bacteria</taxon>
        <taxon>Pseudomonadati</taxon>
        <taxon>Pseudomonadota</taxon>
        <taxon>Alphaproteobacteria</taxon>
        <taxon>Caulobacterales</taxon>
        <taxon>Caulobacteraceae</taxon>
        <taxon>Caulobacter</taxon>
    </lineage>
</organism>
<accession>A0A2N5DNY2</accession>
<feature type="signal peptide" evidence="1">
    <location>
        <begin position="1"/>
        <end position="21"/>
    </location>
</feature>
<dbReference type="Proteomes" id="UP000234479">
    <property type="component" value="Unassembled WGS sequence"/>
</dbReference>
<comment type="caution">
    <text evidence="2">The sequence shown here is derived from an EMBL/GenBank/DDBJ whole genome shotgun (WGS) entry which is preliminary data.</text>
</comment>
<keyword evidence="1" id="KW-0732">Signal</keyword>
<dbReference type="RefSeq" id="WP_133149193.1">
    <property type="nucleotide sequence ID" value="NZ_PJRS01000011.1"/>
</dbReference>
<proteinExistence type="predicted"/>
<protein>
    <submittedName>
        <fullName evidence="2">Uncharacterized protein</fullName>
    </submittedName>
</protein>
<sequence length="309" mass="34521">MRLRMIGLALSALALASSAPAPGILPHEVVDRPEYRTISLEFDAVDEKPVCMLEDWVLTGGPGGGPVVLEVAGKRYPLKSGAVGRCERDCVVRLVKGYAQNTHIPYEAFELPEALDEAPKTVNATLVASSCEGTKPLREESYKATEWMPLGSSEQEICRVFGEVTRWENRDRIRNARQIGESSRKVPDYDRQQLPGGAIFDYYLSRPDAEMADPKEFSRDFRFYILGERARVAGAPRLRQMRDFLISALPPASEIRDFGGEGESVRFKQSNAFGVYMPAMCRMQDLCRPHGVVRTSHKLPCGDIQELPR</sequence>
<evidence type="ECO:0000313" key="3">
    <source>
        <dbReference type="Proteomes" id="UP000234479"/>
    </source>
</evidence>